<keyword evidence="4" id="KW-1185">Reference proteome</keyword>
<keyword evidence="1" id="KW-0732">Signal</keyword>
<evidence type="ECO:0000256" key="1">
    <source>
        <dbReference type="SAM" id="SignalP"/>
    </source>
</evidence>
<evidence type="ECO:0008006" key="6">
    <source>
        <dbReference type="Google" id="ProtNLM"/>
    </source>
</evidence>
<dbReference type="EMBL" id="JYDS01000208">
    <property type="protein sequence ID" value="KRZ21378.1"/>
    <property type="molecule type" value="Genomic_DNA"/>
</dbReference>
<accession>A0A0V1JMY8</accession>
<proteinExistence type="predicted"/>
<dbReference type="Proteomes" id="UP000054805">
    <property type="component" value="Unassembled WGS sequence"/>
</dbReference>
<evidence type="ECO:0000313" key="5">
    <source>
        <dbReference type="Proteomes" id="UP000054826"/>
    </source>
</evidence>
<dbReference type="Proteomes" id="UP000054826">
    <property type="component" value="Unassembled WGS sequence"/>
</dbReference>
<gene>
    <name evidence="2" type="ORF">T4B_13776</name>
    <name evidence="3" type="ORF">T4C_3732</name>
</gene>
<evidence type="ECO:0000313" key="3">
    <source>
        <dbReference type="EMBL" id="KRZ36355.1"/>
    </source>
</evidence>
<evidence type="ECO:0000313" key="2">
    <source>
        <dbReference type="EMBL" id="KRZ21378.1"/>
    </source>
</evidence>
<organism evidence="3 5">
    <name type="scientific">Trichinella pseudospiralis</name>
    <name type="common">Parasitic roundworm</name>
    <dbReference type="NCBI Taxonomy" id="6337"/>
    <lineage>
        <taxon>Eukaryota</taxon>
        <taxon>Metazoa</taxon>
        <taxon>Ecdysozoa</taxon>
        <taxon>Nematoda</taxon>
        <taxon>Enoplea</taxon>
        <taxon>Dorylaimia</taxon>
        <taxon>Trichinellida</taxon>
        <taxon>Trichinellidae</taxon>
        <taxon>Trichinella</taxon>
    </lineage>
</organism>
<name>A0A0V1JMY8_TRIPS</name>
<dbReference type="EMBL" id="JYDV01000074">
    <property type="protein sequence ID" value="KRZ36355.1"/>
    <property type="molecule type" value="Genomic_DNA"/>
</dbReference>
<dbReference type="AlphaFoldDB" id="A0A0V1JMY8"/>
<protein>
    <recommendedName>
        <fullName evidence="6">Secreted protein</fullName>
    </recommendedName>
</protein>
<evidence type="ECO:0000313" key="4">
    <source>
        <dbReference type="Proteomes" id="UP000054805"/>
    </source>
</evidence>
<reference evidence="4 5" key="1">
    <citation type="submission" date="2015-01" db="EMBL/GenBank/DDBJ databases">
        <title>Evolution of Trichinella species and genotypes.</title>
        <authorList>
            <person name="Korhonen P.K."/>
            <person name="Edoardo P."/>
            <person name="Giuseppe L.R."/>
            <person name="Gasser R.B."/>
        </authorList>
    </citation>
    <scope>NUCLEOTIDE SEQUENCE [LARGE SCALE GENOMIC DNA]</scope>
    <source>
        <strain evidence="3">ISS176</strain>
        <strain evidence="2">ISS588</strain>
    </source>
</reference>
<feature type="chain" id="PRO_5010443093" description="Secreted protein" evidence="1">
    <location>
        <begin position="23"/>
        <end position="176"/>
    </location>
</feature>
<comment type="caution">
    <text evidence="3">The sequence shown here is derived from an EMBL/GenBank/DDBJ whole genome shotgun (WGS) entry which is preliminary data.</text>
</comment>
<feature type="signal peptide" evidence="1">
    <location>
        <begin position="1"/>
        <end position="22"/>
    </location>
</feature>
<sequence>MKLCIVSKCWVLVRTLPLFVLCLRLMSDVMDSALVTSLLHFDTKAPLFITSNNVAKNLSLCPRIAWCRVRRRYGRSACFLSFSLDTFGTQAHRFAPNTLSEGDGQRSTENRSSLNCQINPSARMRRAHEVQSARLEACKPSLCSSLRNSAFSVHTTNVSSSSVGFETLIDSEKKRP</sequence>